<name>A0A2B0MM80_BACCE</name>
<dbReference type="PANTHER" id="PTHR42927">
    <property type="entry name" value="HELICASE SUPERFAMILY 1 AND 2 DOMAIN-CONTAINING PROTEIN"/>
    <property type="match status" value="1"/>
</dbReference>
<evidence type="ECO:0000313" key="3">
    <source>
        <dbReference type="Proteomes" id="UP000242656"/>
    </source>
</evidence>
<dbReference type="GO" id="GO:0005524">
    <property type="term" value="F:ATP binding"/>
    <property type="evidence" value="ECO:0007669"/>
    <property type="project" value="UniProtKB-KW"/>
</dbReference>
<protein>
    <submittedName>
        <fullName evidence="2">Restriction endonuclease subunit R</fullName>
    </submittedName>
</protein>
<dbReference type="PANTHER" id="PTHR42927:SF1">
    <property type="entry name" value="HELICASE SUPERFAMILY 1 AND 2 DOMAIN-CONTAINING PROTEIN"/>
    <property type="match status" value="1"/>
</dbReference>
<dbReference type="Gene3D" id="3.40.50.300">
    <property type="entry name" value="P-loop containing nucleotide triphosphate hydrolases"/>
    <property type="match status" value="2"/>
</dbReference>
<dbReference type="Pfam" id="PF04313">
    <property type="entry name" value="HSDR_N"/>
    <property type="match status" value="1"/>
</dbReference>
<dbReference type="AlphaFoldDB" id="A0A2B0MM80"/>
<keyword evidence="2" id="KW-0378">Hydrolase</keyword>
<dbReference type="SMART" id="SM00487">
    <property type="entry name" value="DEXDc"/>
    <property type="match status" value="1"/>
</dbReference>
<evidence type="ECO:0000259" key="1">
    <source>
        <dbReference type="PROSITE" id="PS51192"/>
    </source>
</evidence>
<dbReference type="EMBL" id="NUWN01000035">
    <property type="protein sequence ID" value="PFK43193.1"/>
    <property type="molecule type" value="Genomic_DNA"/>
</dbReference>
<dbReference type="InterPro" id="IPR014001">
    <property type="entry name" value="Helicase_ATP-bd"/>
</dbReference>
<dbReference type="PROSITE" id="PS51192">
    <property type="entry name" value="HELICASE_ATP_BIND_1"/>
    <property type="match status" value="1"/>
</dbReference>
<evidence type="ECO:0000313" key="2">
    <source>
        <dbReference type="EMBL" id="PFK43193.1"/>
    </source>
</evidence>
<dbReference type="RefSeq" id="WP_098490700.1">
    <property type="nucleotide sequence ID" value="NZ_NUWN01000035.1"/>
</dbReference>
<dbReference type="GO" id="GO:0003677">
    <property type="term" value="F:DNA binding"/>
    <property type="evidence" value="ECO:0007669"/>
    <property type="project" value="UniProtKB-KW"/>
</dbReference>
<dbReference type="GO" id="GO:0009307">
    <property type="term" value="P:DNA restriction-modification system"/>
    <property type="evidence" value="ECO:0007669"/>
    <property type="project" value="UniProtKB-KW"/>
</dbReference>
<dbReference type="Pfam" id="PF18766">
    <property type="entry name" value="SWI2_SNF2"/>
    <property type="match status" value="1"/>
</dbReference>
<sequence>MDYKEKRFEEDIESYLLTSGGYTRGDMATYNAEKAIDMPKLIKFINTSQPRQWERYVRNYKEDAENKLYKRLNEEIETHGLIHVIRHGINDRGVKINIAYFRPETTLNPDIVKLYKDNILTCTRQFAYSTENRNTMDLVISLNGIPIVAIELKNQLTGQSVENGKTQFMYDRNPKERCFQFNKRFLVYFAADLYEIAMTTKLDGKNTFFLPFNQGSNGAGKVGGAGNPKNKEGYATAYLWENVLQKDNLMDILQRYIHLSVEETKTIKNGKEVKKISKKIIFPRYHQLDVVTKIIDDVRTNGSGKNYLIQHSAGSGKSNSIAWLSYRLCSLHNSKNENVFTSIIVVTDRKVLDSQLQDTIAGFDHIEGIVETIGEGKTSKDLRDAINDGKKIIITTIQKFPVIYQEIDDNKDRRFAIIVDEAHSSQTGNSAKKLKTALADTKEALKEYAEIEGKAESEIEDNEDKLVKELLTHGRHENLSFFAFTATPKQKTLEMFGTKYEDEKFYPFHVYSMKQAIEEGFILDVLKNYMTYKTCYKIAKNTPDNPEVPTSQAVKAIRRYESLHPHNLQQKTAIIIEQFRSITKNKINGRGKAMIVTASRLHAVRYYHEFKRYIEKKGYDDLDVLIAFSGVVKDGSEEYTETGMNKTKNGKSISEKQLKSEFHTDDFNMLIVAEKYQTGFDEPLLHTMFIDKKLSGVKAVQTLSRVNRIMPGKNDTFILDFVNTTEEIQEAFEPYYKSTVLDQEINVNLIYDTKTVLRNFKIYNADDIEKFLKIYYKKGNQTSTDLGKMISQFKPVVDKYCLLSEEKRYEFKKAIRHFNKWYSYIIQITRMFDADLHKEYSFTAYLEKLLPRSNSKDIDLADKLKLEFYKLEQTFKGDITLNPTAEDRVLENPKTVNAGGKSESEDELLENIINKVNEKFKGVFTEGDRVIVETIYNKCVKDNKKLIKYAKNNDSGVFEQSIFPEIFKKVAQECYAQQMEAFTKLFEDKNFYNSVMEELAREAYKDLRAKK</sequence>
<dbReference type="InterPro" id="IPR055180">
    <property type="entry name" value="HsdR_RecA-like_helicase_dom_2"/>
</dbReference>
<dbReference type="SUPFAM" id="SSF52540">
    <property type="entry name" value="P-loop containing nucleoside triphosphate hydrolases"/>
    <property type="match status" value="1"/>
</dbReference>
<feature type="domain" description="Helicase ATP-binding" evidence="1">
    <location>
        <begin position="298"/>
        <end position="506"/>
    </location>
</feature>
<dbReference type="InterPro" id="IPR040980">
    <property type="entry name" value="SWI2_SNF2"/>
</dbReference>
<dbReference type="GO" id="GO:0009035">
    <property type="term" value="F:type I site-specific deoxyribonuclease activity"/>
    <property type="evidence" value="ECO:0007669"/>
    <property type="project" value="UniProtKB-EC"/>
</dbReference>
<accession>A0A2B0MM80</accession>
<dbReference type="Pfam" id="PF22679">
    <property type="entry name" value="T1R_D3-like"/>
    <property type="match status" value="1"/>
</dbReference>
<keyword evidence="2" id="KW-0540">Nuclease</keyword>
<dbReference type="Proteomes" id="UP000242656">
    <property type="component" value="Unassembled WGS sequence"/>
</dbReference>
<dbReference type="InterPro" id="IPR007409">
    <property type="entry name" value="Restrct_endonuc_type1_HsdR_N"/>
</dbReference>
<dbReference type="Gene3D" id="3.90.1570.50">
    <property type="match status" value="1"/>
</dbReference>
<keyword evidence="2" id="KW-0255">Endonuclease</keyword>
<reference evidence="2 3" key="1">
    <citation type="submission" date="2017-09" db="EMBL/GenBank/DDBJ databases">
        <title>Large-scale bioinformatics analysis of Bacillus genomes uncovers conserved roles of natural products in bacterial physiology.</title>
        <authorList>
            <consortium name="Agbiome Team Llc"/>
            <person name="Bleich R.M."/>
            <person name="Grubbs K.J."/>
            <person name="Santa Maria K.C."/>
            <person name="Allen S.E."/>
            <person name="Farag S."/>
            <person name="Shank E.A."/>
            <person name="Bowers A."/>
        </authorList>
    </citation>
    <scope>NUCLEOTIDE SEQUENCE [LARGE SCALE GENOMIC DNA]</scope>
    <source>
        <strain evidence="2 3">AFS083043</strain>
    </source>
</reference>
<comment type="caution">
    <text evidence="2">The sequence shown here is derived from an EMBL/GenBank/DDBJ whole genome shotgun (WGS) entry which is preliminary data.</text>
</comment>
<dbReference type="InterPro" id="IPR027417">
    <property type="entry name" value="P-loop_NTPase"/>
</dbReference>
<organism evidence="2 3">
    <name type="scientific">Bacillus cereus</name>
    <dbReference type="NCBI Taxonomy" id="1396"/>
    <lineage>
        <taxon>Bacteria</taxon>
        <taxon>Bacillati</taxon>
        <taxon>Bacillota</taxon>
        <taxon>Bacilli</taxon>
        <taxon>Bacillales</taxon>
        <taxon>Bacillaceae</taxon>
        <taxon>Bacillus</taxon>
        <taxon>Bacillus cereus group</taxon>
    </lineage>
</organism>
<gene>
    <name evidence="2" type="ORF">COI93_10215</name>
</gene>
<proteinExistence type="predicted"/>